<dbReference type="EMBL" id="JABFDN010000012">
    <property type="protein sequence ID" value="NPU68750.1"/>
    <property type="molecule type" value="Genomic_DNA"/>
</dbReference>
<dbReference type="RefSeq" id="WP_172113800.1">
    <property type="nucleotide sequence ID" value="NZ_JABFDM010000002.1"/>
</dbReference>
<dbReference type="PROSITE" id="PS50110">
    <property type="entry name" value="RESPONSE_REGULATORY"/>
    <property type="match status" value="1"/>
</dbReference>
<dbReference type="Pfam" id="PF00072">
    <property type="entry name" value="Response_reg"/>
    <property type="match status" value="1"/>
</dbReference>
<dbReference type="SMART" id="SM00448">
    <property type="entry name" value="REC"/>
    <property type="match status" value="1"/>
</dbReference>
<dbReference type="PANTHER" id="PTHR44591">
    <property type="entry name" value="STRESS RESPONSE REGULATOR PROTEIN 1"/>
    <property type="match status" value="1"/>
</dbReference>
<dbReference type="SUPFAM" id="SSF52172">
    <property type="entry name" value="CheY-like"/>
    <property type="match status" value="1"/>
</dbReference>
<dbReference type="InterPro" id="IPR001789">
    <property type="entry name" value="Sig_transdc_resp-reg_receiver"/>
</dbReference>
<dbReference type="Gene3D" id="3.40.50.2300">
    <property type="match status" value="1"/>
</dbReference>
<dbReference type="Proteomes" id="UP000886476">
    <property type="component" value="Unassembled WGS sequence"/>
</dbReference>
<dbReference type="InterPro" id="IPR050595">
    <property type="entry name" value="Bact_response_regulator"/>
</dbReference>
<feature type="domain" description="Response regulatory" evidence="3">
    <location>
        <begin position="3"/>
        <end position="117"/>
    </location>
</feature>
<comment type="caution">
    <text evidence="4">The sequence shown here is derived from an EMBL/GenBank/DDBJ whole genome shotgun (WGS) entry which is preliminary data.</text>
</comment>
<keyword evidence="1 2" id="KW-0597">Phosphoprotein</keyword>
<proteinExistence type="predicted"/>
<evidence type="ECO:0000313" key="4">
    <source>
        <dbReference type="EMBL" id="NPU68750.1"/>
    </source>
</evidence>
<feature type="modified residue" description="4-aspartylphosphate" evidence="2">
    <location>
        <position position="52"/>
    </location>
</feature>
<evidence type="ECO:0000313" key="5">
    <source>
        <dbReference type="Proteomes" id="UP000886476"/>
    </source>
</evidence>
<protein>
    <submittedName>
        <fullName evidence="4">Response regulator</fullName>
    </submittedName>
</protein>
<evidence type="ECO:0000259" key="3">
    <source>
        <dbReference type="PROSITE" id="PS50110"/>
    </source>
</evidence>
<gene>
    <name evidence="4" type="ORF">HL667_27365</name>
</gene>
<dbReference type="PANTHER" id="PTHR44591:SF23">
    <property type="entry name" value="CHEY SUBFAMILY"/>
    <property type="match status" value="1"/>
</dbReference>
<keyword evidence="5" id="KW-1185">Reference proteome</keyword>
<evidence type="ECO:0000256" key="2">
    <source>
        <dbReference type="PROSITE-ProRule" id="PRU00169"/>
    </source>
</evidence>
<evidence type="ECO:0000256" key="1">
    <source>
        <dbReference type="ARBA" id="ARBA00022553"/>
    </source>
</evidence>
<reference evidence="4" key="1">
    <citation type="submission" date="2020-05" db="EMBL/GenBank/DDBJ databases">
        <title>Nod-independent and nitrogen-fixing Bradyrhizobium aeschynomene sp. nov. isolated from nodules of Aeschynomene indica.</title>
        <authorList>
            <person name="Zhang Z."/>
        </authorList>
    </citation>
    <scope>NUCLEOTIDE SEQUENCE</scope>
    <source>
        <strain evidence="4">83012</strain>
    </source>
</reference>
<accession>A0ABX2CMW7</accession>
<dbReference type="InterPro" id="IPR011006">
    <property type="entry name" value="CheY-like_superfamily"/>
</dbReference>
<sequence length="133" mass="14281">MPRILVVDDQKDVRAMISMVLRVNQFDVVEAGTAPAGLQLFRDQTFDAVIVDIYLDEANGLDLVSGMRALVPDVPVVAVSGMSAFDGAAMSEELTRVVYLQKPFRPAELMRAVEAARSAVKNTRAAPLSACAG</sequence>
<name>A0ABX2CMW7_9BRAD</name>
<organism evidence="4 5">
    <name type="scientific">Bradyrhizobium aeschynomenes</name>
    <dbReference type="NCBI Taxonomy" id="2734909"/>
    <lineage>
        <taxon>Bacteria</taxon>
        <taxon>Pseudomonadati</taxon>
        <taxon>Pseudomonadota</taxon>
        <taxon>Alphaproteobacteria</taxon>
        <taxon>Hyphomicrobiales</taxon>
        <taxon>Nitrobacteraceae</taxon>
        <taxon>Bradyrhizobium</taxon>
    </lineage>
</organism>